<evidence type="ECO:0000259" key="6">
    <source>
        <dbReference type="PROSITE" id="PS50240"/>
    </source>
</evidence>
<keyword evidence="8" id="KW-1185">Reference proteome</keyword>
<evidence type="ECO:0000256" key="5">
    <source>
        <dbReference type="ARBA" id="ARBA00024195"/>
    </source>
</evidence>
<dbReference type="Gene3D" id="2.40.10.10">
    <property type="entry name" value="Trypsin-like serine proteases"/>
    <property type="match status" value="2"/>
</dbReference>
<accession>A0ABD0YRC2</accession>
<dbReference type="Pfam" id="PF00089">
    <property type="entry name" value="Trypsin"/>
    <property type="match status" value="1"/>
</dbReference>
<keyword evidence="3" id="KW-0720">Serine protease</keyword>
<keyword evidence="4" id="KW-1015">Disulfide bond</keyword>
<dbReference type="InterPro" id="IPR001254">
    <property type="entry name" value="Trypsin_dom"/>
</dbReference>
<dbReference type="InterPro" id="IPR001314">
    <property type="entry name" value="Peptidase_S1A"/>
</dbReference>
<comment type="similarity">
    <text evidence="5">Belongs to the peptidase S1 family. CLIP subfamily.</text>
</comment>
<evidence type="ECO:0000256" key="2">
    <source>
        <dbReference type="ARBA" id="ARBA00022801"/>
    </source>
</evidence>
<dbReference type="PANTHER" id="PTHR24264">
    <property type="entry name" value="TRYPSIN-RELATED"/>
    <property type="match status" value="1"/>
</dbReference>
<protein>
    <recommendedName>
        <fullName evidence="6">Peptidase S1 domain-containing protein</fullName>
    </recommendedName>
</protein>
<dbReference type="GO" id="GO:0006508">
    <property type="term" value="P:proteolysis"/>
    <property type="evidence" value="ECO:0007669"/>
    <property type="project" value="UniProtKB-KW"/>
</dbReference>
<dbReference type="InterPro" id="IPR050127">
    <property type="entry name" value="Serine_Proteases_S1"/>
</dbReference>
<evidence type="ECO:0000313" key="8">
    <source>
        <dbReference type="Proteomes" id="UP001558652"/>
    </source>
</evidence>
<keyword evidence="1" id="KW-0645">Protease</keyword>
<keyword evidence="2" id="KW-0378">Hydrolase</keyword>
<dbReference type="PROSITE" id="PS50240">
    <property type="entry name" value="TRYPSIN_DOM"/>
    <property type="match status" value="1"/>
</dbReference>
<reference evidence="7 8" key="1">
    <citation type="submission" date="2024-07" db="EMBL/GenBank/DDBJ databases">
        <title>Chromosome-level genome assembly of the water stick insect Ranatra chinensis (Heteroptera: Nepidae).</title>
        <authorList>
            <person name="Liu X."/>
        </authorList>
    </citation>
    <scope>NUCLEOTIDE SEQUENCE [LARGE SCALE GENOMIC DNA]</scope>
    <source>
        <strain evidence="7">Cailab_2021Rc</strain>
        <tissue evidence="7">Muscle</tissue>
    </source>
</reference>
<evidence type="ECO:0000256" key="4">
    <source>
        <dbReference type="ARBA" id="ARBA00023157"/>
    </source>
</evidence>
<gene>
    <name evidence="7" type="ORF">AAG570_004085</name>
</gene>
<dbReference type="AlphaFoldDB" id="A0ABD0YRC2"/>
<dbReference type="InterPro" id="IPR033116">
    <property type="entry name" value="TRYPSIN_SER"/>
</dbReference>
<dbReference type="CDD" id="cd00190">
    <property type="entry name" value="Tryp_SPc"/>
    <property type="match status" value="1"/>
</dbReference>
<dbReference type="PRINTS" id="PR00722">
    <property type="entry name" value="CHYMOTRYPSIN"/>
</dbReference>
<dbReference type="PANTHER" id="PTHR24264:SF54">
    <property type="entry name" value="PEPTIDASE S1 DOMAIN-CONTAINING PROTEIN"/>
    <property type="match status" value="1"/>
</dbReference>
<evidence type="ECO:0000313" key="7">
    <source>
        <dbReference type="EMBL" id="KAL1117770.1"/>
    </source>
</evidence>
<organism evidence="7 8">
    <name type="scientific">Ranatra chinensis</name>
    <dbReference type="NCBI Taxonomy" id="642074"/>
    <lineage>
        <taxon>Eukaryota</taxon>
        <taxon>Metazoa</taxon>
        <taxon>Ecdysozoa</taxon>
        <taxon>Arthropoda</taxon>
        <taxon>Hexapoda</taxon>
        <taxon>Insecta</taxon>
        <taxon>Pterygota</taxon>
        <taxon>Neoptera</taxon>
        <taxon>Paraneoptera</taxon>
        <taxon>Hemiptera</taxon>
        <taxon>Heteroptera</taxon>
        <taxon>Panheteroptera</taxon>
        <taxon>Nepomorpha</taxon>
        <taxon>Nepidae</taxon>
        <taxon>Ranatrinae</taxon>
        <taxon>Ranatra</taxon>
    </lineage>
</organism>
<proteinExistence type="inferred from homology"/>
<dbReference type="SMART" id="SM00020">
    <property type="entry name" value="Tryp_SPc"/>
    <property type="match status" value="1"/>
</dbReference>
<dbReference type="SUPFAM" id="SSF50494">
    <property type="entry name" value="Trypsin-like serine proteases"/>
    <property type="match status" value="1"/>
</dbReference>
<feature type="domain" description="Peptidase S1" evidence="6">
    <location>
        <begin position="1"/>
        <end position="171"/>
    </location>
</feature>
<dbReference type="EMBL" id="JBFDAA010000015">
    <property type="protein sequence ID" value="KAL1117770.1"/>
    <property type="molecule type" value="Genomic_DNA"/>
</dbReference>
<comment type="caution">
    <text evidence="7">The sequence shown here is derived from an EMBL/GenBank/DDBJ whole genome shotgun (WGS) entry which is preliminary data.</text>
</comment>
<dbReference type="InterPro" id="IPR043504">
    <property type="entry name" value="Peptidase_S1_PA_chymotrypsin"/>
</dbReference>
<evidence type="ECO:0000256" key="3">
    <source>
        <dbReference type="ARBA" id="ARBA00022825"/>
    </source>
</evidence>
<evidence type="ECO:0000256" key="1">
    <source>
        <dbReference type="ARBA" id="ARBA00022670"/>
    </source>
</evidence>
<dbReference type="InterPro" id="IPR009003">
    <property type="entry name" value="Peptidase_S1_PA"/>
</dbReference>
<name>A0ABD0YRC2_9HEMI</name>
<sequence length="172" mass="19101">MQEFEVAERIVHPEYNEPLIYNDVALLKLDRDAAFTRTVRPVCLSTMPRVPFTSALATGWGRTGFIEDLSPQLRGVELNTLNITRCEGLNKSARVPNGVLQERMVCAGDLKGIKDTCQGDSGGPLVIKLSTRCLKTQIGITSFGERCALANSPGIYTRVSFYVPWIEKIIWP</sequence>
<dbReference type="Proteomes" id="UP001558652">
    <property type="component" value="Unassembled WGS sequence"/>
</dbReference>
<dbReference type="PROSITE" id="PS00135">
    <property type="entry name" value="TRYPSIN_SER"/>
    <property type="match status" value="1"/>
</dbReference>
<dbReference type="FunFam" id="2.40.10.10:FF:000002">
    <property type="entry name" value="Transmembrane protease serine"/>
    <property type="match status" value="1"/>
</dbReference>
<dbReference type="GO" id="GO:0008236">
    <property type="term" value="F:serine-type peptidase activity"/>
    <property type="evidence" value="ECO:0007669"/>
    <property type="project" value="UniProtKB-KW"/>
</dbReference>